<gene>
    <name evidence="1" type="ORF">ACFLIM_39390</name>
</gene>
<organism evidence="1 2">
    <name type="scientific">Nonomuraea marmarensis</name>
    <dbReference type="NCBI Taxonomy" id="3351344"/>
    <lineage>
        <taxon>Bacteria</taxon>
        <taxon>Bacillati</taxon>
        <taxon>Actinomycetota</taxon>
        <taxon>Actinomycetes</taxon>
        <taxon>Streptosporangiales</taxon>
        <taxon>Streptosporangiaceae</taxon>
        <taxon>Nonomuraea</taxon>
    </lineage>
</organism>
<accession>A0ABW7AQA7</accession>
<reference evidence="1 2" key="1">
    <citation type="submission" date="2024-10" db="EMBL/GenBank/DDBJ databases">
        <authorList>
            <person name="Topkara A.R."/>
            <person name="Saygin H."/>
        </authorList>
    </citation>
    <scope>NUCLEOTIDE SEQUENCE [LARGE SCALE GENOMIC DNA]</scope>
    <source>
        <strain evidence="1 2">M3C6</strain>
    </source>
</reference>
<protein>
    <submittedName>
        <fullName evidence="1">Uncharacterized protein</fullName>
    </submittedName>
</protein>
<name>A0ABW7AQA7_9ACTN</name>
<dbReference type="EMBL" id="JBICRM010000034">
    <property type="protein sequence ID" value="MFG1709274.1"/>
    <property type="molecule type" value="Genomic_DNA"/>
</dbReference>
<sequence>MTARVLVTCTEHPTLATCADDAWYAVETVAAALTLHAARFPAASGKRAVIAITCELGGCLRRIVLEADSSAEARELAARHDYGWYVARRAGGRLADGCQYHLGSCCVNHAKRCCPLDKPRRCCTVDATAILPGDEGQAAAVDQLDLFGGALAPMAASLIVASGEEVM</sequence>
<comment type="caution">
    <text evidence="1">The sequence shown here is derived from an EMBL/GenBank/DDBJ whole genome shotgun (WGS) entry which is preliminary data.</text>
</comment>
<dbReference type="RefSeq" id="WP_393173891.1">
    <property type="nucleotide sequence ID" value="NZ_JBICRM010000034.1"/>
</dbReference>
<proteinExistence type="predicted"/>
<evidence type="ECO:0000313" key="1">
    <source>
        <dbReference type="EMBL" id="MFG1709274.1"/>
    </source>
</evidence>
<evidence type="ECO:0000313" key="2">
    <source>
        <dbReference type="Proteomes" id="UP001603978"/>
    </source>
</evidence>
<keyword evidence="2" id="KW-1185">Reference proteome</keyword>
<dbReference type="Proteomes" id="UP001603978">
    <property type="component" value="Unassembled WGS sequence"/>
</dbReference>